<reference evidence="5 6" key="1">
    <citation type="journal article" date="2011" name="Cell">
        <title>The monarch butterfly genome yields insights into long-distance migration.</title>
        <authorList>
            <person name="Zhan S."/>
            <person name="Merlin C."/>
            <person name="Boore J.L."/>
            <person name="Reppert S.M."/>
        </authorList>
    </citation>
    <scope>NUCLEOTIDE SEQUENCE [LARGE SCALE GENOMIC DNA]</scope>
    <source>
        <strain evidence="5">F-2</strain>
    </source>
</reference>
<feature type="region of interest" description="Disordered" evidence="3">
    <location>
        <begin position="117"/>
        <end position="136"/>
    </location>
</feature>
<feature type="compositionally biased region" description="Acidic residues" evidence="3">
    <location>
        <begin position="126"/>
        <end position="136"/>
    </location>
</feature>
<dbReference type="Pfam" id="PF13300">
    <property type="entry name" value="DUF4078"/>
    <property type="match status" value="2"/>
</dbReference>
<evidence type="ECO:0000256" key="3">
    <source>
        <dbReference type="SAM" id="MobiDB-lite"/>
    </source>
</evidence>
<comment type="caution">
    <text evidence="5">The sequence shown here is derived from an EMBL/GenBank/DDBJ whole genome shotgun (WGS) entry which is preliminary data.</text>
</comment>
<feature type="region of interest" description="Disordered" evidence="3">
    <location>
        <begin position="513"/>
        <end position="572"/>
    </location>
</feature>
<dbReference type="STRING" id="278856.A0A212EJL1"/>
<feature type="coiled-coil region" evidence="2">
    <location>
        <begin position="255"/>
        <end position="288"/>
    </location>
</feature>
<accession>A0A212EJL1</accession>
<gene>
    <name evidence="5" type="ORF">KGM_212498</name>
</gene>
<dbReference type="eggNOG" id="ENOG502QWJ9">
    <property type="taxonomic scope" value="Eukaryota"/>
</dbReference>
<protein>
    <recommendedName>
        <fullName evidence="4">CCDC174 alpha/beta GRSR domain-containing protein</fullName>
    </recommendedName>
</protein>
<dbReference type="Proteomes" id="UP000007151">
    <property type="component" value="Unassembled WGS sequence"/>
</dbReference>
<feature type="coiled-coil region" evidence="2">
    <location>
        <begin position="199"/>
        <end position="226"/>
    </location>
</feature>
<feature type="compositionally biased region" description="Basic and acidic residues" evidence="3">
    <location>
        <begin position="527"/>
        <end position="552"/>
    </location>
</feature>
<feature type="region of interest" description="Disordered" evidence="3">
    <location>
        <begin position="176"/>
        <end position="197"/>
    </location>
</feature>
<feature type="region of interest" description="Disordered" evidence="3">
    <location>
        <begin position="452"/>
        <end position="475"/>
    </location>
</feature>
<feature type="compositionally biased region" description="Basic and acidic residues" evidence="3">
    <location>
        <begin position="176"/>
        <end position="195"/>
    </location>
</feature>
<dbReference type="KEGG" id="dpl:KGM_212498"/>
<dbReference type="Pfam" id="PF25449">
    <property type="entry name" value="CCDC174_GRSR"/>
    <property type="match status" value="1"/>
</dbReference>
<evidence type="ECO:0000256" key="1">
    <source>
        <dbReference type="ARBA" id="ARBA00023054"/>
    </source>
</evidence>
<feature type="coiled-coil region" evidence="2">
    <location>
        <begin position="325"/>
        <end position="352"/>
    </location>
</feature>
<feature type="region of interest" description="Disordered" evidence="3">
    <location>
        <begin position="296"/>
        <end position="322"/>
    </location>
</feature>
<dbReference type="GO" id="GO:0005634">
    <property type="term" value="C:nucleus"/>
    <property type="evidence" value="ECO:0007669"/>
    <property type="project" value="TreeGrafter"/>
</dbReference>
<keyword evidence="6" id="KW-1185">Reference proteome</keyword>
<proteinExistence type="predicted"/>
<dbReference type="PANTHER" id="PTHR15885:SF1">
    <property type="entry name" value="COILED-COIL DOMAIN-CONTAINING PROTEIN 174"/>
    <property type="match status" value="1"/>
</dbReference>
<sequence length="682" mass="80067">MNGQNSKEIFFDKSILLSLKAELLKKKEEALEKKHLPQHNVQNFKPSISEKKNKSESNKTSLKDKLKVIDTDEFEACRKSKAALEKKAELYEHLADNVGDSKLAGQFLVDFKGKKQETIQHPKQDETEEKEDVFHEEDESEWIEFTDFLGRTRKCLKSDLDYYQRRDQELKKIVTNEPADDKTDTMEQSSKEAEKPLLVQKTNDYLQSLREKWEQKERELLAKEKDIHYQDLLFDEARIHGVGYYSFSTDETERKKQMEELIKTRKETLKAQEEAEKLRKERDDMIAARVAAARARQRMRAGLPPEDPEVPSEQSSKEAEKPLLVQKTNDYLQSLREKWEQKERELLAKEKDIHYQDLLFDEARIHGVGYYSFSTDETERKKQMEELIKTRKETLKAQEEAEKLRKERDDMIAARVAAARARQRMRAGLPPEDPEEKKKDFTTCLLQFLTQQKDEADKKAKEEEEKAKKEREEERQKLREAYIREWDVGKDGLQGNVKKFREMSQEEYVEQQRAKRINEFAPPQSSTREKSMYTFNKDGRKIDSDNKTKSWSEVRPMNTPPPPNISDITDDTNKGLYFTTKKPETIVKYKNFIKAIEPTAIVNELSDDEEDVQRQSEGNVSCNKAEISPPPTYEYYGPEAKYRKADKPFKSDIREAMEQGARSLETKESSRKIGKQYDFTFD</sequence>
<evidence type="ECO:0000256" key="2">
    <source>
        <dbReference type="SAM" id="Coils"/>
    </source>
</evidence>
<feature type="region of interest" description="Disordered" evidence="3">
    <location>
        <begin position="658"/>
        <end position="682"/>
    </location>
</feature>
<evidence type="ECO:0000313" key="6">
    <source>
        <dbReference type="Proteomes" id="UP000007151"/>
    </source>
</evidence>
<dbReference type="InterPro" id="IPR057464">
    <property type="entry name" value="CCDC174_GRSR"/>
</dbReference>
<dbReference type="InterPro" id="IPR025066">
    <property type="entry name" value="CCDC174-like"/>
</dbReference>
<dbReference type="PANTHER" id="PTHR15885">
    <property type="entry name" value="COILED-COIL DOMAIN-CONTAINING PROTEIN 174"/>
    <property type="match status" value="1"/>
</dbReference>
<dbReference type="AlphaFoldDB" id="A0A212EJL1"/>
<dbReference type="FunCoup" id="A0A212EJL1">
    <property type="interactions" value="925"/>
</dbReference>
<dbReference type="EMBL" id="AGBW02014441">
    <property type="protein sequence ID" value="OWR41677.1"/>
    <property type="molecule type" value="Genomic_DNA"/>
</dbReference>
<name>A0A212EJL1_DANPL</name>
<feature type="region of interest" description="Disordered" evidence="3">
    <location>
        <begin position="606"/>
        <end position="637"/>
    </location>
</feature>
<feature type="region of interest" description="Disordered" evidence="3">
    <location>
        <begin position="34"/>
        <end position="61"/>
    </location>
</feature>
<feature type="domain" description="CCDC174 alpha/beta GRSR" evidence="4">
    <location>
        <begin position="142"/>
        <end position="171"/>
    </location>
</feature>
<dbReference type="InParanoid" id="A0A212EJL1"/>
<feature type="compositionally biased region" description="Basic and acidic residues" evidence="3">
    <location>
        <begin position="48"/>
        <end position="61"/>
    </location>
</feature>
<feature type="coiled-coil region" evidence="2">
    <location>
        <begin position="381"/>
        <end position="414"/>
    </location>
</feature>
<evidence type="ECO:0000259" key="4">
    <source>
        <dbReference type="Pfam" id="PF25449"/>
    </source>
</evidence>
<organism evidence="5 6">
    <name type="scientific">Danaus plexippus plexippus</name>
    <dbReference type="NCBI Taxonomy" id="278856"/>
    <lineage>
        <taxon>Eukaryota</taxon>
        <taxon>Metazoa</taxon>
        <taxon>Ecdysozoa</taxon>
        <taxon>Arthropoda</taxon>
        <taxon>Hexapoda</taxon>
        <taxon>Insecta</taxon>
        <taxon>Pterygota</taxon>
        <taxon>Neoptera</taxon>
        <taxon>Endopterygota</taxon>
        <taxon>Lepidoptera</taxon>
        <taxon>Glossata</taxon>
        <taxon>Ditrysia</taxon>
        <taxon>Papilionoidea</taxon>
        <taxon>Nymphalidae</taxon>
        <taxon>Danainae</taxon>
        <taxon>Danaini</taxon>
        <taxon>Danaina</taxon>
        <taxon>Danaus</taxon>
        <taxon>Danaus</taxon>
    </lineage>
</organism>
<keyword evidence="1 2" id="KW-0175">Coiled coil</keyword>
<evidence type="ECO:0000313" key="5">
    <source>
        <dbReference type="EMBL" id="OWR41677.1"/>
    </source>
</evidence>